<dbReference type="OrthoDB" id="194358at2759"/>
<organism evidence="1 2">
    <name type="scientific">Corynespora cassiicola Philippines</name>
    <dbReference type="NCBI Taxonomy" id="1448308"/>
    <lineage>
        <taxon>Eukaryota</taxon>
        <taxon>Fungi</taxon>
        <taxon>Dikarya</taxon>
        <taxon>Ascomycota</taxon>
        <taxon>Pezizomycotina</taxon>
        <taxon>Dothideomycetes</taxon>
        <taxon>Pleosporomycetidae</taxon>
        <taxon>Pleosporales</taxon>
        <taxon>Corynesporascaceae</taxon>
        <taxon>Corynespora</taxon>
    </lineage>
</organism>
<sequence length="159" mass="18057">MSHLPYRSHTPLTPMSGTIPPPNIPQMLPRGFQGNIVDQYPLALGPETHPLSLDPTRPIPSSLLFRVESPNKTHKKHVRIARPDGLPHEKADPAIVKRLKNIFTPPVDHYGQQNLHIDNEDTTWFETARKNGKPVLQDYGRYSAIIAESNTGDFNYRYF</sequence>
<protein>
    <submittedName>
        <fullName evidence="1">Uncharacterized protein</fullName>
    </submittedName>
</protein>
<keyword evidence="2" id="KW-1185">Reference proteome</keyword>
<reference evidence="1 2" key="1">
    <citation type="journal article" date="2018" name="Front. Microbiol.">
        <title>Genome-Wide Analysis of Corynespora cassiicola Leaf Fall Disease Putative Effectors.</title>
        <authorList>
            <person name="Lopez D."/>
            <person name="Ribeiro S."/>
            <person name="Label P."/>
            <person name="Fumanal B."/>
            <person name="Venisse J.S."/>
            <person name="Kohler A."/>
            <person name="de Oliveira R.R."/>
            <person name="Labutti K."/>
            <person name="Lipzen A."/>
            <person name="Lail K."/>
            <person name="Bauer D."/>
            <person name="Ohm R.A."/>
            <person name="Barry K.W."/>
            <person name="Spatafora J."/>
            <person name="Grigoriev I.V."/>
            <person name="Martin F.M."/>
            <person name="Pujade-Renaud V."/>
        </authorList>
    </citation>
    <scope>NUCLEOTIDE SEQUENCE [LARGE SCALE GENOMIC DNA]</scope>
    <source>
        <strain evidence="1 2">Philippines</strain>
    </source>
</reference>
<dbReference type="Proteomes" id="UP000240883">
    <property type="component" value="Unassembled WGS sequence"/>
</dbReference>
<dbReference type="STRING" id="1448308.A0A2T2N5G2"/>
<name>A0A2T2N5G2_CORCC</name>
<accession>A0A2T2N5G2</accession>
<gene>
    <name evidence="1" type="ORF">BS50DRAFT_593770</name>
</gene>
<evidence type="ECO:0000313" key="1">
    <source>
        <dbReference type="EMBL" id="PSN60687.1"/>
    </source>
</evidence>
<evidence type="ECO:0000313" key="2">
    <source>
        <dbReference type="Proteomes" id="UP000240883"/>
    </source>
</evidence>
<dbReference type="EMBL" id="KZ678148">
    <property type="protein sequence ID" value="PSN60687.1"/>
    <property type="molecule type" value="Genomic_DNA"/>
</dbReference>
<dbReference type="AlphaFoldDB" id="A0A2T2N5G2"/>
<proteinExistence type="predicted"/>